<protein>
    <submittedName>
        <fullName evidence="1">Uncharacterized protein</fullName>
    </submittedName>
</protein>
<sequence>MTKHKTLSEAMDAKDDLAEAEIRYRLLAETFEEKPQLRANLNPALERAKAEILRLRAVTPRSGEKSATLVAFDVTRFRKSGPDNRVGSIG</sequence>
<dbReference type="AlphaFoldDB" id="A0A1G4WKP5"/>
<organism evidence="1 2">
    <name type="scientific">Mycolicibacterium fluoranthenivorans</name>
    <dbReference type="NCBI Taxonomy" id="258505"/>
    <lineage>
        <taxon>Bacteria</taxon>
        <taxon>Bacillati</taxon>
        <taxon>Actinomycetota</taxon>
        <taxon>Actinomycetes</taxon>
        <taxon>Mycobacteriales</taxon>
        <taxon>Mycobacteriaceae</taxon>
        <taxon>Mycolicibacterium</taxon>
    </lineage>
</organism>
<gene>
    <name evidence="1" type="ORF">SAMN02799620_03776</name>
</gene>
<evidence type="ECO:0000313" key="1">
    <source>
        <dbReference type="EMBL" id="SCX24777.1"/>
    </source>
</evidence>
<evidence type="ECO:0000313" key="2">
    <source>
        <dbReference type="Proteomes" id="UP000199707"/>
    </source>
</evidence>
<dbReference type="Proteomes" id="UP000199707">
    <property type="component" value="Unassembled WGS sequence"/>
</dbReference>
<dbReference type="RefSeq" id="WP_090359577.1">
    <property type="nucleotide sequence ID" value="NZ_FMUB01000007.1"/>
</dbReference>
<dbReference type="STRING" id="1502745.SAMN02799620_03776"/>
<proteinExistence type="predicted"/>
<accession>A0A1G4WKP5</accession>
<name>A0A1G4WKP5_9MYCO</name>
<dbReference type="EMBL" id="FMUB01000007">
    <property type="protein sequence ID" value="SCX24777.1"/>
    <property type="molecule type" value="Genomic_DNA"/>
</dbReference>
<reference evidence="2" key="1">
    <citation type="submission" date="2016-10" db="EMBL/GenBank/DDBJ databases">
        <authorList>
            <person name="Varghese N."/>
            <person name="Submissions S."/>
        </authorList>
    </citation>
    <scope>NUCLEOTIDE SEQUENCE [LARGE SCALE GENOMIC DNA]</scope>
    <source>
        <strain evidence="2">UNC267MFSha1.1M11</strain>
    </source>
</reference>